<dbReference type="InterPro" id="IPR006162">
    <property type="entry name" value="Ppantetheine_attach_site"/>
</dbReference>
<evidence type="ECO:0000259" key="13">
    <source>
        <dbReference type="PROSITE" id="PS50075"/>
    </source>
</evidence>
<evidence type="ECO:0000259" key="15">
    <source>
        <dbReference type="PROSITE" id="PS52019"/>
    </source>
</evidence>
<dbReference type="SUPFAM" id="SSF53901">
    <property type="entry name" value="Thiolase-like"/>
    <property type="match status" value="1"/>
</dbReference>
<dbReference type="CDD" id="cd08953">
    <property type="entry name" value="KR_2_SDR_x"/>
    <property type="match status" value="1"/>
</dbReference>
<feature type="compositionally biased region" description="Pro residues" evidence="12">
    <location>
        <begin position="1930"/>
        <end position="1946"/>
    </location>
</feature>
<dbReference type="SUPFAM" id="SSF51735">
    <property type="entry name" value="NAD(P)-binding Rossmann-fold domains"/>
    <property type="match status" value="2"/>
</dbReference>
<feature type="compositionally biased region" description="Basic and acidic residues" evidence="12">
    <location>
        <begin position="643"/>
        <end position="654"/>
    </location>
</feature>
<evidence type="ECO:0000256" key="1">
    <source>
        <dbReference type="ARBA" id="ARBA00004496"/>
    </source>
</evidence>
<dbReference type="Proteomes" id="UP001205612">
    <property type="component" value="Unassembled WGS sequence"/>
</dbReference>
<dbReference type="SMART" id="SM01294">
    <property type="entry name" value="PKS_PP_betabranch"/>
    <property type="match status" value="1"/>
</dbReference>
<dbReference type="InterPro" id="IPR049551">
    <property type="entry name" value="PKS_DH_C"/>
</dbReference>
<feature type="region of interest" description="Disordered" evidence="12">
    <location>
        <begin position="1586"/>
        <end position="1605"/>
    </location>
</feature>
<protein>
    <submittedName>
        <fullName evidence="16">SDR family NAD(P)-dependent oxidoreductase</fullName>
    </submittedName>
</protein>
<dbReference type="InterPro" id="IPR018376">
    <property type="entry name" value="Enoyl-CoA_hyd/isom_CS"/>
</dbReference>
<dbReference type="PROSITE" id="PS52019">
    <property type="entry name" value="PKS_MFAS_DH"/>
    <property type="match status" value="1"/>
</dbReference>
<dbReference type="InterPro" id="IPR032821">
    <property type="entry name" value="PKS_assoc"/>
</dbReference>
<comment type="subcellular location">
    <subcellularLocation>
        <location evidence="1">Cytoplasm</location>
    </subcellularLocation>
</comment>
<dbReference type="SMART" id="SM00826">
    <property type="entry name" value="PKS_DH"/>
    <property type="match status" value="1"/>
</dbReference>
<keyword evidence="8" id="KW-0012">Acyltransferase</keyword>
<dbReference type="SUPFAM" id="SSF52096">
    <property type="entry name" value="ClpP/crotonase"/>
    <property type="match status" value="1"/>
</dbReference>
<dbReference type="SMART" id="SM00822">
    <property type="entry name" value="PKS_KR"/>
    <property type="match status" value="1"/>
</dbReference>
<dbReference type="InterPro" id="IPR054514">
    <property type="entry name" value="RhiE-like_linker"/>
</dbReference>
<keyword evidence="4" id="KW-0963">Cytoplasm</keyword>
<dbReference type="InterPro" id="IPR014030">
    <property type="entry name" value="Ketoacyl_synth_N"/>
</dbReference>
<dbReference type="InterPro" id="IPR020841">
    <property type="entry name" value="PKS_Beta-ketoAc_synthase_dom"/>
</dbReference>
<evidence type="ECO:0000256" key="7">
    <source>
        <dbReference type="ARBA" id="ARBA00022737"/>
    </source>
</evidence>
<evidence type="ECO:0000256" key="3">
    <source>
        <dbReference type="ARBA" id="ARBA00022450"/>
    </source>
</evidence>
<dbReference type="Pfam" id="PF22336">
    <property type="entry name" value="RhiE-like_linker"/>
    <property type="match status" value="1"/>
</dbReference>
<dbReference type="Gene3D" id="3.30.70.3290">
    <property type="match status" value="1"/>
</dbReference>
<feature type="domain" description="Ketosynthase family 3 (KS3)" evidence="14">
    <location>
        <begin position="946"/>
        <end position="1366"/>
    </location>
</feature>
<dbReference type="InterPro" id="IPR050091">
    <property type="entry name" value="PKS_NRPS_Biosynth_Enz"/>
</dbReference>
<keyword evidence="17" id="KW-1185">Reference proteome</keyword>
<dbReference type="PROSITE" id="PS52004">
    <property type="entry name" value="KS3_2"/>
    <property type="match status" value="1"/>
</dbReference>
<dbReference type="Gene3D" id="1.10.1200.10">
    <property type="entry name" value="ACP-like"/>
    <property type="match status" value="2"/>
</dbReference>
<feature type="region of interest" description="C-terminal hotdog fold" evidence="10">
    <location>
        <begin position="139"/>
        <end position="285"/>
    </location>
</feature>
<dbReference type="Pfam" id="PF21394">
    <property type="entry name" value="Beta-ketacyl_N"/>
    <property type="match status" value="1"/>
</dbReference>
<feature type="domain" description="PKS/mFAS DH" evidence="15">
    <location>
        <begin position="1"/>
        <end position="285"/>
    </location>
</feature>
<dbReference type="Pfam" id="PF21089">
    <property type="entry name" value="PKS_DH_N"/>
    <property type="match status" value="1"/>
</dbReference>
<feature type="region of interest" description="Disordered" evidence="12">
    <location>
        <begin position="639"/>
        <end position="665"/>
    </location>
</feature>
<dbReference type="PROSITE" id="PS00606">
    <property type="entry name" value="KS3_1"/>
    <property type="match status" value="1"/>
</dbReference>
<keyword evidence="5" id="KW-0597">Phosphoprotein</keyword>
<dbReference type="InterPro" id="IPR020806">
    <property type="entry name" value="PKS_PP-bd"/>
</dbReference>
<feature type="compositionally biased region" description="Low complexity" evidence="12">
    <location>
        <begin position="398"/>
        <end position="437"/>
    </location>
</feature>
<reference evidence="16 17" key="1">
    <citation type="submission" date="2022-08" db="EMBL/GenBank/DDBJ databases">
        <authorList>
            <person name="Somphong A."/>
            <person name="Phongsopitanun W."/>
        </authorList>
    </citation>
    <scope>NUCLEOTIDE SEQUENCE [LARGE SCALE GENOMIC DNA]</scope>
    <source>
        <strain evidence="16 17">LP11</strain>
    </source>
</reference>
<feature type="region of interest" description="Disordered" evidence="12">
    <location>
        <begin position="1901"/>
        <end position="1955"/>
    </location>
</feature>
<feature type="region of interest" description="Disordered" evidence="12">
    <location>
        <begin position="1625"/>
        <end position="1656"/>
    </location>
</feature>
<dbReference type="InterPro" id="IPR042104">
    <property type="entry name" value="PKS_dehydratase_sf"/>
</dbReference>
<evidence type="ECO:0000313" key="17">
    <source>
        <dbReference type="Proteomes" id="UP001205612"/>
    </source>
</evidence>
<gene>
    <name evidence="16" type="ORF">NX794_16420</name>
</gene>
<dbReference type="Gene3D" id="3.90.226.10">
    <property type="entry name" value="2-enoyl-CoA Hydratase, Chain A, domain 1"/>
    <property type="match status" value="1"/>
</dbReference>
<dbReference type="Pfam" id="PF00378">
    <property type="entry name" value="ECH_1"/>
    <property type="match status" value="1"/>
</dbReference>
<dbReference type="EMBL" id="JANUGP010000010">
    <property type="protein sequence ID" value="MCS0602784.1"/>
    <property type="molecule type" value="Genomic_DNA"/>
</dbReference>
<dbReference type="Pfam" id="PF16197">
    <property type="entry name" value="KAsynt_C_assoc"/>
    <property type="match status" value="1"/>
</dbReference>
<dbReference type="SMART" id="SM00825">
    <property type="entry name" value="PKS_KS"/>
    <property type="match status" value="1"/>
</dbReference>
<comment type="pathway">
    <text evidence="2">Antibiotic biosynthesis.</text>
</comment>
<dbReference type="PROSITE" id="PS00166">
    <property type="entry name" value="ENOYL_COA_HYDRATASE"/>
    <property type="match status" value="1"/>
</dbReference>
<comment type="catalytic activity">
    <reaction evidence="9">
        <text>a (3S)-3-hydroxyacyl-CoA + NAD(+) = a 3-oxoacyl-CoA + NADH + H(+)</text>
        <dbReference type="Rhea" id="RHEA:22432"/>
        <dbReference type="ChEBI" id="CHEBI:15378"/>
        <dbReference type="ChEBI" id="CHEBI:57318"/>
        <dbReference type="ChEBI" id="CHEBI:57540"/>
        <dbReference type="ChEBI" id="CHEBI:57945"/>
        <dbReference type="ChEBI" id="CHEBI:90726"/>
        <dbReference type="EC" id="1.1.1.35"/>
    </reaction>
</comment>
<dbReference type="Pfam" id="PF08659">
    <property type="entry name" value="KR"/>
    <property type="match status" value="1"/>
</dbReference>
<feature type="active site" description="Proton donor; for dehydratase activity" evidence="10">
    <location>
        <position position="201"/>
    </location>
</feature>
<dbReference type="Pfam" id="PF00550">
    <property type="entry name" value="PP-binding"/>
    <property type="match status" value="2"/>
</dbReference>
<dbReference type="InterPro" id="IPR001753">
    <property type="entry name" value="Enoyl-CoA_hydra/iso"/>
</dbReference>
<keyword evidence="6" id="KW-0808">Transferase</keyword>
<evidence type="ECO:0000256" key="6">
    <source>
        <dbReference type="ARBA" id="ARBA00022679"/>
    </source>
</evidence>
<feature type="non-terminal residue" evidence="16">
    <location>
        <position position="2086"/>
    </location>
</feature>
<dbReference type="InterPro" id="IPR016039">
    <property type="entry name" value="Thiolase-like"/>
</dbReference>
<accession>A0ABT2B2P1</accession>
<evidence type="ECO:0000256" key="2">
    <source>
        <dbReference type="ARBA" id="ARBA00004792"/>
    </source>
</evidence>
<dbReference type="PANTHER" id="PTHR43775">
    <property type="entry name" value="FATTY ACID SYNTHASE"/>
    <property type="match status" value="1"/>
</dbReference>
<evidence type="ECO:0000256" key="8">
    <source>
        <dbReference type="ARBA" id="ARBA00023315"/>
    </source>
</evidence>
<proteinExistence type="inferred from homology"/>
<organism evidence="16 17">
    <name type="scientific">Streptomyces pyxinicus</name>
    <dbReference type="NCBI Taxonomy" id="2970331"/>
    <lineage>
        <taxon>Bacteria</taxon>
        <taxon>Bacillati</taxon>
        <taxon>Actinomycetota</taxon>
        <taxon>Actinomycetes</taxon>
        <taxon>Kitasatosporales</taxon>
        <taxon>Streptomycetaceae</taxon>
        <taxon>Streptomyces</taxon>
    </lineage>
</organism>
<evidence type="ECO:0000256" key="11">
    <source>
        <dbReference type="RuleBase" id="RU003707"/>
    </source>
</evidence>
<dbReference type="InterPro" id="IPR036291">
    <property type="entry name" value="NAD(P)-bd_dom_sf"/>
</dbReference>
<dbReference type="CDD" id="cd06558">
    <property type="entry name" value="crotonase-like"/>
    <property type="match status" value="1"/>
</dbReference>
<dbReference type="Pfam" id="PF14765">
    <property type="entry name" value="PS-DH"/>
    <property type="match status" value="1"/>
</dbReference>
<feature type="region of interest" description="N-terminal hotdog fold" evidence="10">
    <location>
        <begin position="1"/>
        <end position="125"/>
    </location>
</feature>
<comment type="caution">
    <text evidence="16">The sequence shown here is derived from an EMBL/GenBank/DDBJ whole genome shotgun (WGS) entry which is preliminary data.</text>
</comment>
<dbReference type="InterPro" id="IPR049490">
    <property type="entry name" value="C883_1060-like_KR_N"/>
</dbReference>
<feature type="compositionally biased region" description="Low complexity" evidence="12">
    <location>
        <begin position="1632"/>
        <end position="1642"/>
    </location>
</feature>
<evidence type="ECO:0000256" key="9">
    <source>
        <dbReference type="ARBA" id="ARBA00049556"/>
    </source>
</evidence>
<dbReference type="InterPro" id="IPR013968">
    <property type="entry name" value="PKS_KR"/>
</dbReference>
<dbReference type="Gene3D" id="3.40.50.720">
    <property type="entry name" value="NAD(P)-binding Rossmann-like Domain"/>
    <property type="match status" value="1"/>
</dbReference>
<dbReference type="InterPro" id="IPR009081">
    <property type="entry name" value="PP-bd_ACP"/>
</dbReference>
<feature type="region of interest" description="Disordered" evidence="12">
    <location>
        <begin position="2043"/>
        <end position="2086"/>
    </location>
</feature>
<feature type="region of interest" description="Disordered" evidence="12">
    <location>
        <begin position="391"/>
        <end position="447"/>
    </location>
</feature>
<dbReference type="SUPFAM" id="SSF47336">
    <property type="entry name" value="ACP-like"/>
    <property type="match status" value="2"/>
</dbReference>
<evidence type="ECO:0000256" key="10">
    <source>
        <dbReference type="PROSITE-ProRule" id="PRU01363"/>
    </source>
</evidence>
<keyword evidence="3" id="KW-0596">Phosphopantetheine</keyword>
<dbReference type="InterPro" id="IPR049900">
    <property type="entry name" value="PKS_mFAS_DH"/>
</dbReference>
<dbReference type="InterPro" id="IPR020807">
    <property type="entry name" value="PKS_DH"/>
</dbReference>
<evidence type="ECO:0000256" key="12">
    <source>
        <dbReference type="SAM" id="MobiDB-lite"/>
    </source>
</evidence>
<feature type="compositionally biased region" description="Low complexity" evidence="12">
    <location>
        <begin position="1919"/>
        <end position="1929"/>
    </location>
</feature>
<dbReference type="Pfam" id="PF00109">
    <property type="entry name" value="ketoacyl-synt"/>
    <property type="match status" value="1"/>
</dbReference>
<dbReference type="InterPro" id="IPR057326">
    <property type="entry name" value="KR_dom"/>
</dbReference>
<dbReference type="PANTHER" id="PTHR43775:SF37">
    <property type="entry name" value="SI:DKEY-61P9.11"/>
    <property type="match status" value="1"/>
</dbReference>
<dbReference type="InterPro" id="IPR036736">
    <property type="entry name" value="ACP-like_sf"/>
</dbReference>
<comment type="similarity">
    <text evidence="11">Belongs to the enoyl-CoA hydratase/isomerase family.</text>
</comment>
<dbReference type="Gene3D" id="3.10.129.110">
    <property type="entry name" value="Polyketide synthase dehydratase"/>
    <property type="match status" value="1"/>
</dbReference>
<dbReference type="PROSITE" id="PS50075">
    <property type="entry name" value="CARRIER"/>
    <property type="match status" value="2"/>
</dbReference>
<dbReference type="Pfam" id="PF02801">
    <property type="entry name" value="Ketoacyl-synt_C"/>
    <property type="match status" value="1"/>
</dbReference>
<dbReference type="RefSeq" id="WP_258779285.1">
    <property type="nucleotide sequence ID" value="NZ_JANUGP010000010.1"/>
</dbReference>
<evidence type="ECO:0000256" key="5">
    <source>
        <dbReference type="ARBA" id="ARBA00022553"/>
    </source>
</evidence>
<dbReference type="Gene3D" id="3.40.47.10">
    <property type="match status" value="1"/>
</dbReference>
<dbReference type="PROSITE" id="PS00012">
    <property type="entry name" value="PHOSPHOPANTETHEINE"/>
    <property type="match status" value="1"/>
</dbReference>
<evidence type="ECO:0000256" key="4">
    <source>
        <dbReference type="ARBA" id="ARBA00022490"/>
    </source>
</evidence>
<dbReference type="CDD" id="cd00833">
    <property type="entry name" value="PKS"/>
    <property type="match status" value="1"/>
</dbReference>
<dbReference type="NCBIfam" id="NF005496">
    <property type="entry name" value="PRK07110.1"/>
    <property type="match status" value="1"/>
</dbReference>
<feature type="active site" description="Proton acceptor; for dehydratase activity" evidence="10">
    <location>
        <position position="21"/>
    </location>
</feature>
<evidence type="ECO:0000259" key="14">
    <source>
        <dbReference type="PROSITE" id="PS52004"/>
    </source>
</evidence>
<dbReference type="InterPro" id="IPR049552">
    <property type="entry name" value="PKS_DH_N"/>
</dbReference>
<dbReference type="InterPro" id="IPR029045">
    <property type="entry name" value="ClpP/crotonase-like_dom_sf"/>
</dbReference>
<dbReference type="InterPro" id="IPR014031">
    <property type="entry name" value="Ketoacyl_synth_C"/>
</dbReference>
<sequence length="2086" mass="219219">MNDPIECHLSLPHDDFIMQNHRIHQVSVMPGATFLDIVYRILRARGMDTERAVLRDVLFAEPIATAPGRDLAVRVTIGAPDTTGSRPVAAAGAVMAPGTDPAAASDGVRWRPHFSARLEFTDEPPPPPIDPRALLTRAESSRDMAELYRQARTEDIEHGPPMMGFGVLHRLDTGGLLARLELDPGSRDQESAFHLHPAKLDAATLVAFGHRPPPGPDPFIPVYIAEFRAPRAVTGPCWVHVPTAETVAPSGDVMHNDCLLYDEQGRFVAQFTKLSCKRVRHAGLITRLLDTDTPAAPPERPASAVEAAGDPEQRLVAYVRSLIGGLLGRAPETVDPRRGFYELGLDSVALLSLSAELEKVVDGRLYPTLLFEHPDVASVAHHLAQRHTLTLPAEDRAATAPTATAPTATAPTATAPTATAPTATAPTATAPTAATDAPADEPPAPPASAARLALHRPRWIPLAATRAQQPPGDLLVVTADPALPDALRHRAAPGSRTVHVLPAFTYERTGPDTWHLPTGSRADFGRLLDELAAEGTTPTVLAVCPAPAPGPSADTTDGYDVVWALAGALAARPADTTRQLRFLYRAADEGAAPQHSAVGALARGITAENPALRCRSTLVAGAPDAGELADILLAEAADGGADTESRHRDGERQVRRLTPHTLDAPDTPALPRGAVCLVTGGAGGIGSLLAAHLAGTQGARLVLCGTRPLDATVTALLDRCAARGGEAHYVRADVSRREDAEAVAARCRELYGRIDAVLHCAGRTDDALHFRRDPAETRAVLAPKLAGTLHLDRATADSDPALFVLFSSLSAVLPNTGQCAYGYANAFLDAFAGHRAADPARTGRTLSLAWPYWAEGGMRADAAALARSAESGMRPLPTEVALALLDGCLARPDTPARLVAVHAVHAEGAAAGPLTTDLFAPVPEQAATERSVTVARHAPGGARTTPEPIAIVGVAGRYPEAADLDAFWANLAAGRDCVTEVPPDRWDHDALFDPEPGRPGRTYGRWGGFLTGMDRFDPLFFGISRREAERMDPQERLFLTIAWQTLEDAGYPPGSLTAEQVGVFAGVMWNHFQFVTDPDDETAPVALHSSVANRVSYTFDFRGPSIAVDTACSSSLTAVQLAVESLRRGESTLALAGGVNVMPHPQKYLQLARGRWLSRDGRCRAFGEGGTGYVPGEGVGAVLLKPLDLALADGDHIHAVIRAARLNHSGRTSGFTVPSPTAQAALVADAVRESGADVRALGYVEAHGTGTSLGDPIELDGLRTALATFSPGPEHVAVGSVKTNIGHLESAAGIAGLTKLLLQFRHGALAPSLHADTLNPHLDFGDGRLAVQRAAAPWPRPSGGRRLAGISAFGAGGSNAHLVLEEAPEVPARPAPRGPRLFVLSAKDDEALRDRASALLALLTPDPERPRHVVTTEPAPVRSLVARRLAVPETSLGGDETFGDLGLDPAALLALAHDLAQGAEQADLAEEFTAAVHSGTTLDEAAETWADLATAATRPGEDGLPRLDDLAHTLRVGRTAMPARFAVVADGLPELRAALERLVKGAEPGPRAYRGTVSADAVSPARAVADTGHSPEDRARRWVAGETDEAGGPEPGTHPRRIPLPGYPFREERCWPGGWTGKTVGTDHREAAPGGTVSAPAPATTPAPTPPARDDGAELVVLDGGIGLIRMNSPMFTERLLSDLREAFDTVAARTDVKAVVITGADGVFSMGGTAEALETLADGDGRFTDQAFVYEGLLRCDRPVVAAIDGHASGGGLAFGLYADVVLLAEESVYSANFVAYGFTPGMGATYVLERRFGSALADEMMLTGRSLTGAELHRHGAMVTVLPRREVLPAALDRARALAARPEGAVRRLKQELAGRVLARLDEVVGQEVRMHEEVLGAEARDRVRGHFARVEAFRGTGNTAARDPEPVPPAESAPAPEAVPQAEPAPVPGPVPRVEPAPAPEAVAGPSASEVRADVVASLAQVLYLRPEEIDDERTFAEMGLDSIGAVEVVRDLNERHGAGLEAVAVYDHPTVPAMTTALLTARHRTAALHRAALEPAAPAGSDSRHAVAPDAEAPGDTGAAAKPVPRTPVPTGDSTPPP</sequence>
<feature type="domain" description="Carrier" evidence="13">
    <location>
        <begin position="310"/>
        <end position="387"/>
    </location>
</feature>
<dbReference type="SMART" id="SM00823">
    <property type="entry name" value="PKS_PP"/>
    <property type="match status" value="2"/>
</dbReference>
<name>A0ABT2B2P1_9ACTN</name>
<keyword evidence="7" id="KW-0677">Repeat</keyword>
<evidence type="ECO:0000313" key="16">
    <source>
        <dbReference type="EMBL" id="MCS0602784.1"/>
    </source>
</evidence>
<dbReference type="InterPro" id="IPR018201">
    <property type="entry name" value="Ketoacyl_synth_AS"/>
</dbReference>
<feature type="domain" description="Carrier" evidence="13">
    <location>
        <begin position="1953"/>
        <end position="2030"/>
    </location>
</feature>